<dbReference type="InterPro" id="IPR045006">
    <property type="entry name" value="CHLI-like"/>
</dbReference>
<comment type="similarity">
    <text evidence="1">Belongs to the Mg-chelatase subunits D/I family. ComM subfamily.</text>
</comment>
<dbReference type="InterPro" id="IPR027417">
    <property type="entry name" value="P-loop_NTPase"/>
</dbReference>
<dbReference type="InterPro" id="IPR025158">
    <property type="entry name" value="Mg_chelat-rel_C"/>
</dbReference>
<dbReference type="SUPFAM" id="SSF52540">
    <property type="entry name" value="P-loop containing nucleoside triphosphate hydrolases"/>
    <property type="match status" value="1"/>
</dbReference>
<dbReference type="Gene3D" id="3.40.50.300">
    <property type="entry name" value="P-loop containing nucleotide triphosphate hydrolases"/>
    <property type="match status" value="1"/>
</dbReference>
<dbReference type="InterPro" id="IPR014721">
    <property type="entry name" value="Ribsml_uS5_D2-typ_fold_subgr"/>
</dbReference>
<dbReference type="InterPro" id="IPR020568">
    <property type="entry name" value="Ribosomal_Su5_D2-typ_SF"/>
</dbReference>
<evidence type="ECO:0000256" key="1">
    <source>
        <dbReference type="ARBA" id="ARBA00006354"/>
    </source>
</evidence>
<protein>
    <submittedName>
        <fullName evidence="3">Competence protein ComM</fullName>
    </submittedName>
</protein>
<feature type="domain" description="AAA+ ATPase" evidence="2">
    <location>
        <begin position="209"/>
        <end position="385"/>
    </location>
</feature>
<dbReference type="PANTHER" id="PTHR32039:SF7">
    <property type="entry name" value="COMPETENCE PROTEIN COMM"/>
    <property type="match status" value="1"/>
</dbReference>
<dbReference type="SUPFAM" id="SSF54211">
    <property type="entry name" value="Ribosomal protein S5 domain 2-like"/>
    <property type="match status" value="1"/>
</dbReference>
<dbReference type="SMART" id="SM00382">
    <property type="entry name" value="AAA"/>
    <property type="match status" value="1"/>
</dbReference>
<dbReference type="Pfam" id="PF13541">
    <property type="entry name" value="ChlI"/>
    <property type="match status" value="1"/>
</dbReference>
<evidence type="ECO:0000313" key="4">
    <source>
        <dbReference type="Proteomes" id="UP000271426"/>
    </source>
</evidence>
<name>A0A3G6ITN5_9CORY</name>
<keyword evidence="4" id="KW-1185">Reference proteome</keyword>
<dbReference type="NCBIfam" id="TIGR00368">
    <property type="entry name" value="YifB family Mg chelatase-like AAA ATPase"/>
    <property type="match status" value="1"/>
</dbReference>
<accession>A0A3G6ITN5</accession>
<dbReference type="GO" id="GO:0005524">
    <property type="term" value="F:ATP binding"/>
    <property type="evidence" value="ECO:0007669"/>
    <property type="project" value="InterPro"/>
</dbReference>
<dbReference type="InterPro" id="IPR000523">
    <property type="entry name" value="Mg_chelatse_chII-like_cat_dom"/>
</dbReference>
<dbReference type="Pfam" id="PF01078">
    <property type="entry name" value="Mg_chelatase"/>
    <property type="match status" value="1"/>
</dbReference>
<evidence type="ECO:0000259" key="2">
    <source>
        <dbReference type="SMART" id="SM00382"/>
    </source>
</evidence>
<dbReference type="EMBL" id="CP033898">
    <property type="protein sequence ID" value="AZA09006.1"/>
    <property type="molecule type" value="Genomic_DNA"/>
</dbReference>
<dbReference type="PANTHER" id="PTHR32039">
    <property type="entry name" value="MAGNESIUM-CHELATASE SUBUNIT CHLI"/>
    <property type="match status" value="1"/>
</dbReference>
<sequence length="498" mass="52473">MALAKTLSAALSGAHANLVRVEVNIGPGLPGTYIVGLGDAAVGEARDRLKTAAMNAQLGWPKTKVMVNLSPASMPKHGTMMDLGICMAILAASAEGFDIEHVLFLGEVGLDGRITGVRGVAAGILAAADAKIQIAVVPKANAEEAASVAPEHLTVLIAEDIAQVAAWCQASVSLEQAKARPRQPKRHLNMLDVVGQQQAKRAAMIAAAGGHHFMMIGPPGSGKSMIARRFAGLLPALAPQQERECRAICSITGEEFSGPPFVAPHHSVSKASLLGGGPGLPQPGAVTKAHRGVLFLDEVSEIAAGVLDALRVPLDRGKVELLRANGSVVFPAQFQLVLAANPCRCGAAEARDCACKPQHRARYLQNLSGPLRDRLDMVVRTQPKGSLRELHGMSSEEMAQAAARARMRAQQRFASMGMHATNNARVPAGRLRKDLQAAPDAMALLESYLAVGALSQRAVDRTLRLAWTIADLEAAATPTIEHVAEALEYNATMQELMA</sequence>
<dbReference type="AlphaFoldDB" id="A0A3G6ITN5"/>
<evidence type="ECO:0000313" key="3">
    <source>
        <dbReference type="EMBL" id="AZA09006.1"/>
    </source>
</evidence>
<proteinExistence type="inferred from homology"/>
<dbReference type="KEGG" id="cpso:CPPEL_04395"/>
<dbReference type="OrthoDB" id="9813147at2"/>
<dbReference type="Pfam" id="PF13335">
    <property type="entry name" value="Mg_chelatase_C"/>
    <property type="match status" value="1"/>
</dbReference>
<dbReference type="Proteomes" id="UP000271426">
    <property type="component" value="Chromosome"/>
</dbReference>
<dbReference type="Gene3D" id="3.30.230.10">
    <property type="match status" value="1"/>
</dbReference>
<gene>
    <name evidence="3" type="primary">comM</name>
    <name evidence="3" type="ORF">CPPEL_04395</name>
</gene>
<dbReference type="CDD" id="cd00009">
    <property type="entry name" value="AAA"/>
    <property type="match status" value="1"/>
</dbReference>
<dbReference type="InterPro" id="IPR004482">
    <property type="entry name" value="Mg_chelat-rel"/>
</dbReference>
<reference evidence="3 4" key="1">
    <citation type="submission" date="2018-11" db="EMBL/GenBank/DDBJ databases">
        <authorList>
            <person name="Kleinhagauer T."/>
            <person name="Glaeser S.P."/>
            <person name="Spergser J."/>
            <person name="Ruckert C."/>
            <person name="Kaempfer P."/>
            <person name="Busse H.-J."/>
        </authorList>
    </citation>
    <scope>NUCLEOTIDE SEQUENCE [LARGE SCALE GENOMIC DNA]</scope>
    <source>
        <strain evidence="3 4">812CH</strain>
    </source>
</reference>
<dbReference type="RefSeq" id="WP_123959981.1">
    <property type="nucleotide sequence ID" value="NZ_CP033898.1"/>
</dbReference>
<organism evidence="3 4">
    <name type="scientific">Corynebacterium pseudopelargi</name>
    <dbReference type="NCBI Taxonomy" id="2080757"/>
    <lineage>
        <taxon>Bacteria</taxon>
        <taxon>Bacillati</taxon>
        <taxon>Actinomycetota</taxon>
        <taxon>Actinomycetes</taxon>
        <taxon>Mycobacteriales</taxon>
        <taxon>Corynebacteriaceae</taxon>
        <taxon>Corynebacterium</taxon>
    </lineage>
</organism>
<dbReference type="InterPro" id="IPR003593">
    <property type="entry name" value="AAA+_ATPase"/>
</dbReference>